<evidence type="ECO:0008006" key="3">
    <source>
        <dbReference type="Google" id="ProtNLM"/>
    </source>
</evidence>
<evidence type="ECO:0000313" key="1">
    <source>
        <dbReference type="EMBL" id="MFC0226927.1"/>
    </source>
</evidence>
<dbReference type="EMBL" id="JBHLXG010000008">
    <property type="protein sequence ID" value="MFC0226927.1"/>
    <property type="molecule type" value="Genomic_DNA"/>
</dbReference>
<dbReference type="Proteomes" id="UP001589792">
    <property type="component" value="Unassembled WGS sequence"/>
</dbReference>
<reference evidence="1 2" key="1">
    <citation type="submission" date="2024-09" db="EMBL/GenBank/DDBJ databases">
        <authorList>
            <person name="Sun Q."/>
            <person name="Mori K."/>
        </authorList>
    </citation>
    <scope>NUCLEOTIDE SEQUENCE [LARGE SCALE GENOMIC DNA]</scope>
    <source>
        <strain evidence="1 2">CCM 8626</strain>
    </source>
</reference>
<accession>A0ABV6ED53</accession>
<gene>
    <name evidence="1" type="ORF">ACFFJ3_10505</name>
</gene>
<organism evidence="1 2">
    <name type="scientific">Serratia aquatilis</name>
    <dbReference type="NCBI Taxonomy" id="1737515"/>
    <lineage>
        <taxon>Bacteria</taxon>
        <taxon>Pseudomonadati</taxon>
        <taxon>Pseudomonadota</taxon>
        <taxon>Gammaproteobacteria</taxon>
        <taxon>Enterobacterales</taxon>
        <taxon>Yersiniaceae</taxon>
        <taxon>Serratia</taxon>
    </lineage>
</organism>
<proteinExistence type="predicted"/>
<dbReference type="RefSeq" id="WP_380674972.1">
    <property type="nucleotide sequence ID" value="NZ_CP173186.1"/>
</dbReference>
<dbReference type="Gene3D" id="2.60.40.1090">
    <property type="entry name" value="Fimbrial-type adhesion domain"/>
    <property type="match status" value="1"/>
</dbReference>
<evidence type="ECO:0000313" key="2">
    <source>
        <dbReference type="Proteomes" id="UP001589792"/>
    </source>
</evidence>
<name>A0ABV6ED53_9GAMM</name>
<keyword evidence="2" id="KW-1185">Reference proteome</keyword>
<protein>
    <recommendedName>
        <fullName evidence="3">Fimbrial protein</fullName>
    </recommendedName>
</protein>
<comment type="caution">
    <text evidence="1">The sequence shown here is derived from an EMBL/GenBank/DDBJ whole genome shotgun (WGS) entry which is preliminary data.</text>
</comment>
<sequence>MVSNNIHYIMDVFVRSPGYDIEVINPPAPNSVCSLNGQNMSLDFNSTSLNVNGLSQSQNLNVSCTTGTAKDYNLRLTGSNVTDGRLNFGNGVSAQIYLNGTAVSANAATGIRLNGLTNRTVSVRGDLVGTASGAGVTNAYAVLILDAL</sequence>
<dbReference type="InterPro" id="IPR036937">
    <property type="entry name" value="Adhesion_dom_fimbrial_sf"/>
</dbReference>